<dbReference type="EMBL" id="JBHUEM010000054">
    <property type="protein sequence ID" value="MFD1739205.1"/>
    <property type="molecule type" value="Genomic_DNA"/>
</dbReference>
<keyword evidence="3" id="KW-1185">Reference proteome</keyword>
<proteinExistence type="predicted"/>
<dbReference type="InterPro" id="IPR000182">
    <property type="entry name" value="GNAT_dom"/>
</dbReference>
<evidence type="ECO:0000313" key="3">
    <source>
        <dbReference type="Proteomes" id="UP001597214"/>
    </source>
</evidence>
<dbReference type="PANTHER" id="PTHR43792:SF1">
    <property type="entry name" value="N-ACETYLTRANSFERASE DOMAIN-CONTAINING PROTEIN"/>
    <property type="match status" value="1"/>
</dbReference>
<dbReference type="Gene3D" id="3.40.630.30">
    <property type="match status" value="1"/>
</dbReference>
<keyword evidence="2" id="KW-0808">Transferase</keyword>
<dbReference type="PROSITE" id="PS51186">
    <property type="entry name" value="GNAT"/>
    <property type="match status" value="1"/>
</dbReference>
<evidence type="ECO:0000313" key="2">
    <source>
        <dbReference type="EMBL" id="MFD1739205.1"/>
    </source>
</evidence>
<accession>A0ABW4LVJ9</accession>
<protein>
    <submittedName>
        <fullName evidence="2">GNAT family N-acetyltransferase</fullName>
        <ecNumber evidence="2">2.3.-.-</ecNumber>
    </submittedName>
</protein>
<dbReference type="EC" id="2.3.-.-" evidence="2"/>
<dbReference type="RefSeq" id="WP_377930438.1">
    <property type="nucleotide sequence ID" value="NZ_JBHUEM010000054.1"/>
</dbReference>
<feature type="domain" description="N-acetyltransferase" evidence="1">
    <location>
        <begin position="9"/>
        <end position="167"/>
    </location>
</feature>
<organism evidence="2 3">
    <name type="scientific">Bacillus salitolerans</name>
    <dbReference type="NCBI Taxonomy" id="1437434"/>
    <lineage>
        <taxon>Bacteria</taxon>
        <taxon>Bacillati</taxon>
        <taxon>Bacillota</taxon>
        <taxon>Bacilli</taxon>
        <taxon>Bacillales</taxon>
        <taxon>Bacillaceae</taxon>
        <taxon>Bacillus</taxon>
    </lineage>
</organism>
<dbReference type="InterPro" id="IPR016181">
    <property type="entry name" value="Acyl_CoA_acyltransferase"/>
</dbReference>
<reference evidence="3" key="1">
    <citation type="journal article" date="2019" name="Int. J. Syst. Evol. Microbiol.">
        <title>The Global Catalogue of Microorganisms (GCM) 10K type strain sequencing project: providing services to taxonomists for standard genome sequencing and annotation.</title>
        <authorList>
            <consortium name="The Broad Institute Genomics Platform"/>
            <consortium name="The Broad Institute Genome Sequencing Center for Infectious Disease"/>
            <person name="Wu L."/>
            <person name="Ma J."/>
        </authorList>
    </citation>
    <scope>NUCLEOTIDE SEQUENCE [LARGE SCALE GENOMIC DNA]</scope>
    <source>
        <strain evidence="3">CCUG 49339</strain>
    </source>
</reference>
<comment type="caution">
    <text evidence="2">The sequence shown here is derived from an EMBL/GenBank/DDBJ whole genome shotgun (WGS) entry which is preliminary data.</text>
</comment>
<dbReference type="SUPFAM" id="SSF55729">
    <property type="entry name" value="Acyl-CoA N-acyltransferases (Nat)"/>
    <property type="match status" value="1"/>
</dbReference>
<dbReference type="Pfam" id="PF13302">
    <property type="entry name" value="Acetyltransf_3"/>
    <property type="match status" value="1"/>
</dbReference>
<name>A0ABW4LVJ9_9BACI</name>
<sequence length="169" mass="19490">MKILETDRLLLRWATEEDAAFILHLLNDPSWIEHLGDRGIKTIEQAKEYISSVLLGMYRKFGLGLYIVERKKENIPIGICGLIKRESLEDIDIGFAFSSDHQRNGYGFEAALATLKYARDHLGLQKIVAITSMKNTNSSKLLCKIGMEYERMVLLPHDKEELRLYKIEF</sequence>
<dbReference type="InterPro" id="IPR051531">
    <property type="entry name" value="N-acetyltransferase"/>
</dbReference>
<dbReference type="PANTHER" id="PTHR43792">
    <property type="entry name" value="GNAT FAMILY, PUTATIVE (AFU_ORTHOLOGUE AFUA_3G00765)-RELATED-RELATED"/>
    <property type="match status" value="1"/>
</dbReference>
<dbReference type="Proteomes" id="UP001597214">
    <property type="component" value="Unassembled WGS sequence"/>
</dbReference>
<keyword evidence="2" id="KW-0012">Acyltransferase</keyword>
<dbReference type="GO" id="GO:0016746">
    <property type="term" value="F:acyltransferase activity"/>
    <property type="evidence" value="ECO:0007669"/>
    <property type="project" value="UniProtKB-KW"/>
</dbReference>
<evidence type="ECO:0000259" key="1">
    <source>
        <dbReference type="PROSITE" id="PS51186"/>
    </source>
</evidence>
<gene>
    <name evidence="2" type="ORF">ACFSCX_22235</name>
</gene>